<protein>
    <recommendedName>
        <fullName evidence="1">Sulfatase N-terminal domain-containing protein</fullName>
    </recommendedName>
</protein>
<dbReference type="InterPro" id="IPR052701">
    <property type="entry name" value="GAG_Ulvan_Degrading_Sulfatases"/>
</dbReference>
<dbReference type="PANTHER" id="PTHR43751">
    <property type="entry name" value="SULFATASE"/>
    <property type="match status" value="1"/>
</dbReference>
<organism evidence="2">
    <name type="scientific">marine metagenome</name>
    <dbReference type="NCBI Taxonomy" id="408172"/>
    <lineage>
        <taxon>unclassified sequences</taxon>
        <taxon>metagenomes</taxon>
        <taxon>ecological metagenomes</taxon>
    </lineage>
</organism>
<dbReference type="InterPro" id="IPR000917">
    <property type="entry name" value="Sulfatase_N"/>
</dbReference>
<evidence type="ECO:0000313" key="2">
    <source>
        <dbReference type="EMBL" id="SVC22221.1"/>
    </source>
</evidence>
<sequence length="257" mass="28897">MNSQSRMSGSRPNILFVLADDLSYRDLSSFGQVQFETPNLDRLCRTGLRFDNAYCGSPECAPSRGSLMTGMHMGHCRIRKNRSARGQDHLQAEDLTVAEMLKQAGYATGMVGKWGIGLPGSEGTPDKKGFDLAFGFYDQARAHTYYPHYLYHNGEAVPIPENYGFDMDTTYRHTNTPAGLHRYDNHGQFIPHGVADPTQSKNSEDLCYQQAINFLDQHRQQPFFLYYATQLPHGPCITPNLGLRINRGRKSIRNGLA</sequence>
<reference evidence="2" key="1">
    <citation type="submission" date="2018-05" db="EMBL/GenBank/DDBJ databases">
        <authorList>
            <person name="Lanie J.A."/>
            <person name="Ng W.-L."/>
            <person name="Kazmierczak K.M."/>
            <person name="Andrzejewski T.M."/>
            <person name="Davidsen T.M."/>
            <person name="Wayne K.J."/>
            <person name="Tettelin H."/>
            <person name="Glass J.I."/>
            <person name="Rusch D."/>
            <person name="Podicherti R."/>
            <person name="Tsui H.-C.T."/>
            <person name="Winkler M.E."/>
        </authorList>
    </citation>
    <scope>NUCLEOTIDE SEQUENCE</scope>
</reference>
<dbReference type="AlphaFoldDB" id="A0A382KHN8"/>
<gene>
    <name evidence="2" type="ORF">METZ01_LOCUS275075</name>
</gene>
<dbReference type="Gene3D" id="3.40.720.10">
    <property type="entry name" value="Alkaline Phosphatase, subunit A"/>
    <property type="match status" value="1"/>
</dbReference>
<name>A0A382KHN8_9ZZZZ</name>
<dbReference type="InterPro" id="IPR017850">
    <property type="entry name" value="Alkaline_phosphatase_core_sf"/>
</dbReference>
<evidence type="ECO:0000259" key="1">
    <source>
        <dbReference type="Pfam" id="PF00884"/>
    </source>
</evidence>
<dbReference type="Pfam" id="PF00884">
    <property type="entry name" value="Sulfatase"/>
    <property type="match status" value="1"/>
</dbReference>
<dbReference type="PANTHER" id="PTHR43751:SF3">
    <property type="entry name" value="SULFATASE N-TERMINAL DOMAIN-CONTAINING PROTEIN"/>
    <property type="match status" value="1"/>
</dbReference>
<feature type="domain" description="Sulfatase N-terminal" evidence="1">
    <location>
        <begin position="12"/>
        <end position="235"/>
    </location>
</feature>
<dbReference type="SUPFAM" id="SSF53649">
    <property type="entry name" value="Alkaline phosphatase-like"/>
    <property type="match status" value="1"/>
</dbReference>
<accession>A0A382KHN8</accession>
<proteinExistence type="predicted"/>
<dbReference type="EMBL" id="UINC01079831">
    <property type="protein sequence ID" value="SVC22221.1"/>
    <property type="molecule type" value="Genomic_DNA"/>
</dbReference>